<comment type="caution">
    <text evidence="1">The sequence shown here is derived from an EMBL/GenBank/DDBJ whole genome shotgun (WGS) entry which is preliminary data.</text>
</comment>
<gene>
    <name evidence="1" type="ORF">ACEG43_47745</name>
</gene>
<protein>
    <recommendedName>
        <fullName evidence="3">EfeO-type cupredoxin-like domain-containing protein</fullName>
    </recommendedName>
</protein>
<proteinExistence type="predicted"/>
<dbReference type="Proteomes" id="UP001571476">
    <property type="component" value="Unassembled WGS sequence"/>
</dbReference>
<dbReference type="RefSeq" id="WP_372567489.1">
    <property type="nucleotide sequence ID" value="NZ_JBGOSP010000071.1"/>
</dbReference>
<reference evidence="1 2" key="1">
    <citation type="submission" date="2024-08" db="EMBL/GenBank/DDBJ databases">
        <title>Genome sequence of Streptomyces aureus CACIA-1.46HGO.</title>
        <authorList>
            <person name="Evangelista-Martinez Z."/>
        </authorList>
    </citation>
    <scope>NUCLEOTIDE SEQUENCE [LARGE SCALE GENOMIC DNA]</scope>
    <source>
        <strain evidence="1 2">CACIA-1.46HGO</strain>
    </source>
</reference>
<evidence type="ECO:0000313" key="1">
    <source>
        <dbReference type="EMBL" id="MFA3843694.1"/>
    </source>
</evidence>
<sequence length="115" mass="11820">MALAIAGVVAWSASGGSGNITVTVVDCSQTPLYQAEGESAMQPARVAQIEFVNNGDDAETFSAQVDGVTLVGRDGNPSTFTLAPHDSKTISFSMNPTKYGNSEGACYNLNVGAAE</sequence>
<accession>A0ABV4T1H0</accession>
<name>A0ABV4T1H0_9ACTN</name>
<keyword evidence="2" id="KW-1185">Reference proteome</keyword>
<evidence type="ECO:0000313" key="2">
    <source>
        <dbReference type="Proteomes" id="UP001571476"/>
    </source>
</evidence>
<organism evidence="1 2">
    <name type="scientific">Streptomyces aureus</name>
    <dbReference type="NCBI Taxonomy" id="193461"/>
    <lineage>
        <taxon>Bacteria</taxon>
        <taxon>Bacillati</taxon>
        <taxon>Actinomycetota</taxon>
        <taxon>Actinomycetes</taxon>
        <taxon>Kitasatosporales</taxon>
        <taxon>Streptomycetaceae</taxon>
        <taxon>Streptomyces</taxon>
    </lineage>
</organism>
<dbReference type="EMBL" id="JBGOSP010000071">
    <property type="protein sequence ID" value="MFA3843694.1"/>
    <property type="molecule type" value="Genomic_DNA"/>
</dbReference>
<evidence type="ECO:0008006" key="3">
    <source>
        <dbReference type="Google" id="ProtNLM"/>
    </source>
</evidence>